<proteinExistence type="predicted"/>
<comment type="caution">
    <text evidence="1">The sequence shown here is derived from an EMBL/GenBank/DDBJ whole genome shotgun (WGS) entry which is preliminary data.</text>
</comment>
<dbReference type="Proteomes" id="UP001165101">
    <property type="component" value="Unassembled WGS sequence"/>
</dbReference>
<organism evidence="1 2">
    <name type="scientific">Candida boidinii</name>
    <name type="common">Yeast</name>
    <dbReference type="NCBI Taxonomy" id="5477"/>
    <lineage>
        <taxon>Eukaryota</taxon>
        <taxon>Fungi</taxon>
        <taxon>Dikarya</taxon>
        <taxon>Ascomycota</taxon>
        <taxon>Saccharomycotina</taxon>
        <taxon>Pichiomycetes</taxon>
        <taxon>Pichiales</taxon>
        <taxon>Pichiaceae</taxon>
        <taxon>Ogataea</taxon>
        <taxon>Ogataea/Candida clade</taxon>
    </lineage>
</organism>
<name>A0ACB5TK84_CANBO</name>
<gene>
    <name evidence="1" type="ORF">Cboi01_000173300</name>
</gene>
<evidence type="ECO:0000313" key="2">
    <source>
        <dbReference type="Proteomes" id="UP001165101"/>
    </source>
</evidence>
<protein>
    <submittedName>
        <fullName evidence="1">Unnamed protein product</fullName>
    </submittedName>
</protein>
<evidence type="ECO:0000313" key="1">
    <source>
        <dbReference type="EMBL" id="GME90180.1"/>
    </source>
</evidence>
<sequence length="508" mass="57763">MLRNVASTSLRQGQRVSTRVFQNHTNPQQRLLNSIALEQHTGDLNSVTANNNRPTSNSKKNYKNRRQFSFTNKNKEPATELQDKNQFFQSFNSITQNSNVSSATSASGNIHPNETSEYLILVSKFDNCLNANSRYDLSTGTVIGGSQQVWKAINQVMPIYRKLLEYNLNTDSNHLNSASKKNKLDAQRIGNLVSLLRNGLRIERLELSKLKQNIDKDSNNPIKKIHALLASSIREIANDVIDCKIKINSYGLTNIFKGYKDLGFSFEAVNIWKVGKLKPELHDLFLSESVLGSIFPFLAETNEFKFEELNEMYQNIKEQKLSTINNNSNNNSIHANTTSNNYLNVNPNALLSSSLHCELQVGMIRVCLANGKVNDSLSIFKELSNDVYANFISKNLQPPMSVKSYMTTAHLSFIGFCKDVDTANVFFLDAINGEMPYPTPLQLNFIKKYISNTWEITNDIDKVKDIWIKTWQYYEFKKLGNNSISASLNDLFLNKRILQMLSQSLRFN</sequence>
<dbReference type="EMBL" id="BSXV01000685">
    <property type="protein sequence ID" value="GME90180.1"/>
    <property type="molecule type" value="Genomic_DNA"/>
</dbReference>
<reference evidence="1" key="1">
    <citation type="submission" date="2023-04" db="EMBL/GenBank/DDBJ databases">
        <title>Candida boidinii NBRC 1967.</title>
        <authorList>
            <person name="Ichikawa N."/>
            <person name="Sato H."/>
            <person name="Tonouchi N."/>
        </authorList>
    </citation>
    <scope>NUCLEOTIDE SEQUENCE</scope>
    <source>
        <strain evidence="1">NBRC 1967</strain>
    </source>
</reference>
<keyword evidence="2" id="KW-1185">Reference proteome</keyword>
<accession>A0ACB5TK84</accession>